<dbReference type="EMBL" id="JBEPCV010000005">
    <property type="protein sequence ID" value="MER6903929.1"/>
    <property type="molecule type" value="Genomic_DNA"/>
</dbReference>
<comment type="caution">
    <text evidence="1">The sequence shown here is derived from an EMBL/GenBank/DDBJ whole genome shotgun (WGS) entry which is preliminary data.</text>
</comment>
<proteinExistence type="predicted"/>
<keyword evidence="2" id="KW-1185">Reference proteome</keyword>
<evidence type="ECO:0000313" key="2">
    <source>
        <dbReference type="Proteomes" id="UP001490330"/>
    </source>
</evidence>
<dbReference type="Proteomes" id="UP001490330">
    <property type="component" value="Unassembled WGS sequence"/>
</dbReference>
<gene>
    <name evidence="1" type="ORF">ABT322_09105</name>
</gene>
<sequence>MSDVTTTDLHEVTMALSYLHEDTPAWQPTWPDCPPDALRIRSPQPCHAVVSEPLSGLTTRIRRRLGEPDDDAPARAVPR</sequence>
<name>A0ABV1VCZ4_9ACTN</name>
<organism evidence="1 2">
    <name type="scientific">Streptomyces flaveolus</name>
    <dbReference type="NCBI Taxonomy" id="67297"/>
    <lineage>
        <taxon>Bacteria</taxon>
        <taxon>Bacillati</taxon>
        <taxon>Actinomycetota</taxon>
        <taxon>Actinomycetes</taxon>
        <taxon>Kitasatosporales</taxon>
        <taxon>Streptomycetaceae</taxon>
        <taxon>Streptomyces</taxon>
    </lineage>
</organism>
<accession>A0ABV1VCZ4</accession>
<reference evidence="1 2" key="1">
    <citation type="submission" date="2024-06" db="EMBL/GenBank/DDBJ databases">
        <title>The Natural Products Discovery Center: Release of the First 8490 Sequenced Strains for Exploring Actinobacteria Biosynthetic Diversity.</title>
        <authorList>
            <person name="Kalkreuter E."/>
            <person name="Kautsar S.A."/>
            <person name="Yang D."/>
            <person name="Bader C.D."/>
            <person name="Teijaro C.N."/>
            <person name="Fluegel L."/>
            <person name="Davis C.M."/>
            <person name="Simpson J.R."/>
            <person name="Lauterbach L."/>
            <person name="Steele A.D."/>
            <person name="Gui C."/>
            <person name="Meng S."/>
            <person name="Li G."/>
            <person name="Viehrig K."/>
            <person name="Ye F."/>
            <person name="Su P."/>
            <person name="Kiefer A.F."/>
            <person name="Nichols A."/>
            <person name="Cepeda A.J."/>
            <person name="Yan W."/>
            <person name="Fan B."/>
            <person name="Jiang Y."/>
            <person name="Adhikari A."/>
            <person name="Zheng C.-J."/>
            <person name="Schuster L."/>
            <person name="Cowan T.M."/>
            <person name="Smanski M.J."/>
            <person name="Chevrette M.G."/>
            <person name="De Carvalho L.P.S."/>
            <person name="Shen B."/>
        </authorList>
    </citation>
    <scope>NUCLEOTIDE SEQUENCE [LARGE SCALE GENOMIC DNA]</scope>
    <source>
        <strain evidence="1 2">NPDC000632</strain>
    </source>
</reference>
<evidence type="ECO:0000313" key="1">
    <source>
        <dbReference type="EMBL" id="MER6903929.1"/>
    </source>
</evidence>
<protein>
    <submittedName>
        <fullName evidence="1">Uncharacterized protein</fullName>
    </submittedName>
</protein>
<dbReference type="RefSeq" id="WP_350724219.1">
    <property type="nucleotide sequence ID" value="NZ_JBEPCO010000052.1"/>
</dbReference>